<dbReference type="GO" id="GO:0020037">
    <property type="term" value="F:heme binding"/>
    <property type="evidence" value="ECO:0007669"/>
    <property type="project" value="UniProtKB-UniRule"/>
</dbReference>
<keyword evidence="5" id="KW-0223">Dioxygenase</keyword>
<name>A0A9P8QC69_WICPI</name>
<reference evidence="7" key="1">
    <citation type="journal article" date="2021" name="Open Biol.">
        <title>Shared evolutionary footprints suggest mitochondrial oxidative damage underlies multiple complex I losses in fungi.</title>
        <authorList>
            <person name="Schikora-Tamarit M.A."/>
            <person name="Marcet-Houben M."/>
            <person name="Nosek J."/>
            <person name="Gabaldon T."/>
        </authorList>
    </citation>
    <scope>NUCLEOTIDE SEQUENCE</scope>
    <source>
        <strain evidence="7">CBS2887</strain>
    </source>
</reference>
<evidence type="ECO:0000256" key="5">
    <source>
        <dbReference type="RuleBase" id="RU369119"/>
    </source>
</evidence>
<keyword evidence="2 4" id="KW-0479">Metal-binding</keyword>
<comment type="function">
    <text evidence="5">Produces N-formyl-kynurenine through the oxidation of tryptophan.</text>
</comment>
<dbReference type="Proteomes" id="UP000774326">
    <property type="component" value="Unassembled WGS sequence"/>
</dbReference>
<dbReference type="InterPro" id="IPR000898">
    <property type="entry name" value="Indolamine_dOase"/>
</dbReference>
<protein>
    <recommendedName>
        <fullName evidence="5">Indoleamine 2,3-dioxygenase</fullName>
        <ecNumber evidence="5">1.13.11.52</ecNumber>
    </recommendedName>
</protein>
<keyword evidence="5" id="KW-0560">Oxidoreductase</keyword>
<dbReference type="Gene3D" id="1.20.58.480">
    <property type="match status" value="1"/>
</dbReference>
<dbReference type="Pfam" id="PF01231">
    <property type="entry name" value="IDO"/>
    <property type="match status" value="1"/>
</dbReference>
<gene>
    <name evidence="7" type="ORF">WICPIJ_002212</name>
</gene>
<dbReference type="PANTHER" id="PTHR28657">
    <property type="entry name" value="INDOLEAMINE 2,3-DIOXYGENASE"/>
    <property type="match status" value="1"/>
</dbReference>
<dbReference type="GO" id="GO:0005737">
    <property type="term" value="C:cytoplasm"/>
    <property type="evidence" value="ECO:0007669"/>
    <property type="project" value="TreeGrafter"/>
</dbReference>
<dbReference type="GO" id="GO:0034354">
    <property type="term" value="P:'de novo' NAD+ biosynthetic process from L-tryptophan"/>
    <property type="evidence" value="ECO:0007669"/>
    <property type="project" value="TreeGrafter"/>
</dbReference>
<keyword evidence="3 4" id="KW-0408">Iron</keyword>
<sequence length="479" mass="53687">MIELPNLQDYDISPKSGFLPEDKPISRLSSATYTQWEVIMDSLPSLILTKRIRKVIENLPVLSIDEISGDKPELRRAYSILCFMAHAYVWNVDVPSDQLPKSIATPLLEVSELLEVPPVATYAGLCLWNFKDIFQLEQQLGEWDLDNLATINTFTGSIDESWFYLVSVYFEYKGASCITNGLETLKAIREDNIAKVTSNLQHLAESIDKLGSVMMKMEEMCDPHAFYYRIRPYLAGWKNMADAGLPKGLRYGDEETHRQYSGGSNAQSSLIQTLDILLNVEHFPTGVRPKSTPGANTKSISSESGQNNFMNEMKTYMPGPHQRFLTHLQQVSNIRSYVMEKNQHQLTLAYDACLAMLKSFRDKHIQIVTRYIILQAKLQKSAGSSNTLRSGLSKTAGKQEQKGTGGTSLIPFLKQCRDETGDPAAGEWGQRVLSSGVLSTKHKASGDTDKEDSNRIVKKPRIGMAGDFKEVGEEETGHW</sequence>
<dbReference type="InterPro" id="IPR037217">
    <property type="entry name" value="Trp/Indoleamine_2_3_dOase-like"/>
</dbReference>
<accession>A0A9P8QC69</accession>
<feature type="region of interest" description="Disordered" evidence="6">
    <location>
        <begin position="439"/>
        <end position="479"/>
    </location>
</feature>
<comment type="catalytic activity">
    <reaction evidence="5">
        <text>L-tryptophan + O2 = N-formyl-L-kynurenine</text>
        <dbReference type="Rhea" id="RHEA:24536"/>
        <dbReference type="ChEBI" id="CHEBI:15379"/>
        <dbReference type="ChEBI" id="CHEBI:57912"/>
        <dbReference type="ChEBI" id="CHEBI:58629"/>
    </reaction>
</comment>
<dbReference type="FunFam" id="1.20.58.480:FF:000004">
    <property type="entry name" value="Indoleamine 2,3-dioxygenase subfamily"/>
    <property type="match status" value="1"/>
</dbReference>
<dbReference type="EC" id="1.13.11.52" evidence="5"/>
<evidence type="ECO:0000256" key="1">
    <source>
        <dbReference type="ARBA" id="ARBA00007119"/>
    </source>
</evidence>
<evidence type="ECO:0000256" key="4">
    <source>
        <dbReference type="PIRSR" id="PIRSR600898-1"/>
    </source>
</evidence>
<keyword evidence="8" id="KW-1185">Reference proteome</keyword>
<evidence type="ECO:0000256" key="3">
    <source>
        <dbReference type="ARBA" id="ARBA00023004"/>
    </source>
</evidence>
<dbReference type="GO" id="GO:0033754">
    <property type="term" value="F:indoleamine 2,3-dioxygenase activity"/>
    <property type="evidence" value="ECO:0007669"/>
    <property type="project" value="UniProtKB-EC"/>
</dbReference>
<evidence type="ECO:0000256" key="2">
    <source>
        <dbReference type="ARBA" id="ARBA00022723"/>
    </source>
</evidence>
<comment type="similarity">
    <text evidence="1 5">Belongs to the indoleamine 2,3-dioxygenase family.</text>
</comment>
<dbReference type="PROSITE" id="PS00876">
    <property type="entry name" value="IDO_1"/>
    <property type="match status" value="1"/>
</dbReference>
<feature type="compositionally biased region" description="Polar residues" evidence="6">
    <location>
        <begin position="384"/>
        <end position="398"/>
    </location>
</feature>
<evidence type="ECO:0000313" key="8">
    <source>
        <dbReference type="Proteomes" id="UP000774326"/>
    </source>
</evidence>
<evidence type="ECO:0000256" key="6">
    <source>
        <dbReference type="SAM" id="MobiDB-lite"/>
    </source>
</evidence>
<dbReference type="SUPFAM" id="SSF140959">
    <property type="entry name" value="Indolic compounds 2,3-dioxygenase-like"/>
    <property type="match status" value="1"/>
</dbReference>
<dbReference type="EMBL" id="JAEUBG010001190">
    <property type="protein sequence ID" value="KAH3686815.1"/>
    <property type="molecule type" value="Genomic_DNA"/>
</dbReference>
<proteinExistence type="inferred from homology"/>
<feature type="compositionally biased region" description="Basic and acidic residues" evidence="6">
    <location>
        <begin position="444"/>
        <end position="455"/>
    </location>
</feature>
<comment type="caution">
    <text evidence="7">The sequence shown here is derived from an EMBL/GenBank/DDBJ whole genome shotgun (WGS) entry which is preliminary data.</text>
</comment>
<dbReference type="GO" id="GO:0019441">
    <property type="term" value="P:L-tryptophan catabolic process to kynurenine"/>
    <property type="evidence" value="ECO:0007669"/>
    <property type="project" value="UniProtKB-UniRule"/>
</dbReference>
<dbReference type="AlphaFoldDB" id="A0A9P8QC69"/>
<dbReference type="PANTHER" id="PTHR28657:SF5">
    <property type="entry name" value="INDOLEAMINE 2,3-DIOXYGENASE"/>
    <property type="match status" value="1"/>
</dbReference>
<feature type="binding site" description="proximal binding residue" evidence="4">
    <location>
        <position position="364"/>
    </location>
    <ligand>
        <name>heme b</name>
        <dbReference type="ChEBI" id="CHEBI:60344"/>
    </ligand>
    <ligandPart>
        <name>Fe</name>
        <dbReference type="ChEBI" id="CHEBI:18248"/>
    </ligandPart>
</feature>
<keyword evidence="4 5" id="KW-0349">Heme</keyword>
<dbReference type="GO" id="GO:0046872">
    <property type="term" value="F:metal ion binding"/>
    <property type="evidence" value="ECO:0007669"/>
    <property type="project" value="UniProtKB-UniRule"/>
</dbReference>
<dbReference type="OrthoDB" id="540174at2759"/>
<feature type="compositionally biased region" description="Basic and acidic residues" evidence="6">
    <location>
        <begin position="467"/>
        <end position="479"/>
    </location>
</feature>
<feature type="region of interest" description="Disordered" evidence="6">
    <location>
        <begin position="384"/>
        <end position="409"/>
    </location>
</feature>
<organism evidence="7 8">
    <name type="scientific">Wickerhamomyces pijperi</name>
    <name type="common">Yeast</name>
    <name type="synonym">Pichia pijperi</name>
    <dbReference type="NCBI Taxonomy" id="599730"/>
    <lineage>
        <taxon>Eukaryota</taxon>
        <taxon>Fungi</taxon>
        <taxon>Dikarya</taxon>
        <taxon>Ascomycota</taxon>
        <taxon>Saccharomycotina</taxon>
        <taxon>Saccharomycetes</taxon>
        <taxon>Phaffomycetales</taxon>
        <taxon>Wickerhamomycetaceae</taxon>
        <taxon>Wickerhamomyces</taxon>
    </lineage>
</organism>
<reference evidence="7" key="2">
    <citation type="submission" date="2021-01" db="EMBL/GenBank/DDBJ databases">
        <authorList>
            <person name="Schikora-Tamarit M.A."/>
        </authorList>
    </citation>
    <scope>NUCLEOTIDE SEQUENCE</scope>
    <source>
        <strain evidence="7">CBS2887</strain>
    </source>
</reference>
<evidence type="ECO:0000313" key="7">
    <source>
        <dbReference type="EMBL" id="KAH3686815.1"/>
    </source>
</evidence>